<evidence type="ECO:0000313" key="2">
    <source>
        <dbReference type="EMBL" id="GAC48568.1"/>
    </source>
</evidence>
<dbReference type="STRING" id="1220583.GOACH_06_00650"/>
<dbReference type="AlphaFoldDB" id="L7KLJ3"/>
<dbReference type="InterPro" id="IPR032716">
    <property type="entry name" value="ACC_epsilon"/>
</dbReference>
<feature type="compositionally biased region" description="Polar residues" evidence="1">
    <location>
        <begin position="1"/>
        <end position="16"/>
    </location>
</feature>
<comment type="caution">
    <text evidence="2">The sequence shown here is derived from an EMBL/GenBank/DDBJ whole genome shotgun (WGS) entry which is preliminary data.</text>
</comment>
<keyword evidence="3" id="KW-1185">Reference proteome</keyword>
<dbReference type="GO" id="GO:0004658">
    <property type="term" value="F:propionyl-CoA carboxylase activity"/>
    <property type="evidence" value="ECO:0007669"/>
    <property type="project" value="InterPro"/>
</dbReference>
<feature type="compositionally biased region" description="Basic and acidic residues" evidence="1">
    <location>
        <begin position="50"/>
        <end position="62"/>
    </location>
</feature>
<gene>
    <name evidence="2" type="ORF">GOACH_06_00650</name>
</gene>
<dbReference type="eggNOG" id="ENOG5033HAR">
    <property type="taxonomic scope" value="Bacteria"/>
</dbReference>
<feature type="region of interest" description="Disordered" evidence="1">
    <location>
        <begin position="44"/>
        <end position="68"/>
    </location>
</feature>
<feature type="region of interest" description="Disordered" evidence="1">
    <location>
        <begin position="1"/>
        <end position="21"/>
    </location>
</feature>
<dbReference type="GO" id="GO:0003989">
    <property type="term" value="F:acetyl-CoA carboxylase activity"/>
    <property type="evidence" value="ECO:0007669"/>
    <property type="project" value="InterPro"/>
</dbReference>
<organism evidence="2 3">
    <name type="scientific">Gordonia aichiensis NBRC 108223</name>
    <dbReference type="NCBI Taxonomy" id="1220583"/>
    <lineage>
        <taxon>Bacteria</taxon>
        <taxon>Bacillati</taxon>
        <taxon>Actinomycetota</taxon>
        <taxon>Actinomycetes</taxon>
        <taxon>Mycobacteriales</taxon>
        <taxon>Gordoniaceae</taxon>
        <taxon>Gordonia</taxon>
    </lineage>
</organism>
<evidence type="ECO:0000313" key="3">
    <source>
        <dbReference type="Proteomes" id="UP000010988"/>
    </source>
</evidence>
<dbReference type="RefSeq" id="WP_005173943.1">
    <property type="nucleotide sequence ID" value="NZ_BANR01000006.1"/>
</dbReference>
<dbReference type="Proteomes" id="UP000010988">
    <property type="component" value="Unassembled WGS sequence"/>
</dbReference>
<accession>L7KLJ3</accession>
<dbReference type="EMBL" id="BANR01000006">
    <property type="protein sequence ID" value="GAC48568.1"/>
    <property type="molecule type" value="Genomic_DNA"/>
</dbReference>
<dbReference type="OrthoDB" id="4377572at2"/>
<name>L7KLJ3_9ACTN</name>
<evidence type="ECO:0008006" key="4">
    <source>
        <dbReference type="Google" id="ProtNLM"/>
    </source>
</evidence>
<sequence length="80" mass="8749">MSTPQDQTPHADTTDQPGRPVLRVVKGNPTDEEIAVLLALLATGSGGASEPRRSEPRNEWGRPIDQLRPVWGSPSSFLRF</sequence>
<evidence type="ECO:0000256" key="1">
    <source>
        <dbReference type="SAM" id="MobiDB-lite"/>
    </source>
</evidence>
<reference evidence="2 3" key="1">
    <citation type="submission" date="2012-12" db="EMBL/GenBank/DDBJ databases">
        <title>Whole genome shotgun sequence of Gordonia aichiensis NBRC 108223.</title>
        <authorList>
            <person name="Isaki-Nakamura S."/>
            <person name="Hosoyama A."/>
            <person name="Tsuchikane K."/>
            <person name="Ando Y."/>
            <person name="Baba S."/>
            <person name="Ohji S."/>
            <person name="Hamada M."/>
            <person name="Tamura T."/>
            <person name="Yamazoe A."/>
            <person name="Yamazaki S."/>
            <person name="Fujita N."/>
        </authorList>
    </citation>
    <scope>NUCLEOTIDE SEQUENCE [LARGE SCALE GENOMIC DNA]</scope>
    <source>
        <strain evidence="2 3">NBRC 108223</strain>
    </source>
</reference>
<protein>
    <recommendedName>
        <fullName evidence="4">Acyl-CoA carboxylase epsilon subunit</fullName>
    </recommendedName>
</protein>
<dbReference type="Pfam" id="PF13822">
    <property type="entry name" value="ACC_epsilon"/>
    <property type="match status" value="1"/>
</dbReference>
<proteinExistence type="predicted"/>